<evidence type="ECO:0000256" key="4">
    <source>
        <dbReference type="SAM" id="MobiDB-lite"/>
    </source>
</evidence>
<evidence type="ECO:0000313" key="5">
    <source>
        <dbReference type="EMBL" id="OLP79609.1"/>
    </source>
</evidence>
<feature type="repeat" description="ANK" evidence="3">
    <location>
        <begin position="257"/>
        <end position="289"/>
    </location>
</feature>
<keyword evidence="2 3" id="KW-0040">ANK repeat</keyword>
<feature type="repeat" description="ANK" evidence="3">
    <location>
        <begin position="156"/>
        <end position="188"/>
    </location>
</feature>
<dbReference type="Gene3D" id="1.25.40.20">
    <property type="entry name" value="Ankyrin repeat-containing domain"/>
    <property type="match status" value="4"/>
</dbReference>
<dbReference type="OrthoDB" id="332210at2759"/>
<sequence>MLRVWKITGVELASSALEEVTGVRTLKERLRDLHGYPVCLQQLLQDGHVLLDDAPRLVLRPSPDETAAARELCYAAQDQGFRNRCVLTALGLAADGGHMEMADMLLEVGALRNSEVLWENRLAAPNGAYRRGSRGSHHADMQQYLAEIGADKDLGSSHTPLSLAAEKGNAELARLLLAAGAQPNEDTPMRHARVPLNCACERGHAEVVSLLLEAGADKNAKGGWSNSADVRGYSPPGPSIAKLLLEAGANPNLQDKAGNTALFLASQNGFETNVRLLLEMGADRDLQNKEGQTALFCASHRNRPEIVALLLDARADADLRTSAGHTALLCVARKGNRKLVGLLLAAKADMDVEDSGGTALFHSCDRGHVHVARLLVEARANLDGPGCRGQTALVRASGHGYVETVRLLLAAGANTEVSDRRGLTALLCACHFNLAVVCLLLEFRADTAVTDRRGQTPLMLACARGQRDIANVLLAAEWGEEWMVFLAPRAIGRPGRAPPAAAAAPPAASTRKRGPPRRASASRLRCSMPPNLLPLWAFVKSSLASFSYLAFEEGLTAPVGSQKCCTKSGLT</sequence>
<evidence type="ECO:0000256" key="1">
    <source>
        <dbReference type="ARBA" id="ARBA00022737"/>
    </source>
</evidence>
<proteinExistence type="predicted"/>
<dbReference type="SMART" id="SM00248">
    <property type="entry name" value="ANK"/>
    <property type="match status" value="10"/>
</dbReference>
<dbReference type="PANTHER" id="PTHR24198">
    <property type="entry name" value="ANKYRIN REPEAT AND PROTEIN KINASE DOMAIN-CONTAINING PROTEIN"/>
    <property type="match status" value="1"/>
</dbReference>
<dbReference type="InterPro" id="IPR002110">
    <property type="entry name" value="Ankyrin_rpt"/>
</dbReference>
<keyword evidence="1" id="KW-0677">Repeat</keyword>
<organism evidence="5 6">
    <name type="scientific">Symbiodinium microadriaticum</name>
    <name type="common">Dinoflagellate</name>
    <name type="synonym">Zooxanthella microadriatica</name>
    <dbReference type="NCBI Taxonomy" id="2951"/>
    <lineage>
        <taxon>Eukaryota</taxon>
        <taxon>Sar</taxon>
        <taxon>Alveolata</taxon>
        <taxon>Dinophyceae</taxon>
        <taxon>Suessiales</taxon>
        <taxon>Symbiodiniaceae</taxon>
        <taxon>Symbiodinium</taxon>
    </lineage>
</organism>
<dbReference type="InterPro" id="IPR036770">
    <property type="entry name" value="Ankyrin_rpt-contain_sf"/>
</dbReference>
<keyword evidence="6" id="KW-1185">Reference proteome</keyword>
<dbReference type="PROSITE" id="PS50088">
    <property type="entry name" value="ANK_REPEAT"/>
    <property type="match status" value="7"/>
</dbReference>
<feature type="region of interest" description="Disordered" evidence="4">
    <location>
        <begin position="497"/>
        <end position="523"/>
    </location>
</feature>
<dbReference type="EMBL" id="LSRX01001464">
    <property type="protein sequence ID" value="OLP79609.1"/>
    <property type="molecule type" value="Genomic_DNA"/>
</dbReference>
<feature type="repeat" description="ANK" evidence="3">
    <location>
        <begin position="388"/>
        <end position="420"/>
    </location>
</feature>
<accession>A0A1Q9C9I7</accession>
<dbReference type="AlphaFoldDB" id="A0A1Q9C9I7"/>
<reference evidence="5 6" key="1">
    <citation type="submission" date="2016-02" db="EMBL/GenBank/DDBJ databases">
        <title>Genome analysis of coral dinoflagellate symbionts highlights evolutionary adaptations to a symbiotic lifestyle.</title>
        <authorList>
            <person name="Aranda M."/>
            <person name="Li Y."/>
            <person name="Liew Y.J."/>
            <person name="Baumgarten S."/>
            <person name="Simakov O."/>
            <person name="Wilson M."/>
            <person name="Piel J."/>
            <person name="Ashoor H."/>
            <person name="Bougouffa S."/>
            <person name="Bajic V.B."/>
            <person name="Ryu T."/>
            <person name="Ravasi T."/>
            <person name="Bayer T."/>
            <person name="Micklem G."/>
            <person name="Kim H."/>
            <person name="Bhak J."/>
            <person name="Lajeunesse T.C."/>
            <person name="Voolstra C.R."/>
        </authorList>
    </citation>
    <scope>NUCLEOTIDE SEQUENCE [LARGE SCALE GENOMIC DNA]</scope>
    <source>
        <strain evidence="5 6">CCMP2467</strain>
    </source>
</reference>
<dbReference type="Pfam" id="PF12796">
    <property type="entry name" value="Ank_2"/>
    <property type="match status" value="3"/>
</dbReference>
<feature type="repeat" description="ANK" evidence="3">
    <location>
        <begin position="191"/>
        <end position="223"/>
    </location>
</feature>
<evidence type="ECO:0000313" key="6">
    <source>
        <dbReference type="Proteomes" id="UP000186817"/>
    </source>
</evidence>
<evidence type="ECO:0000256" key="3">
    <source>
        <dbReference type="PROSITE-ProRule" id="PRU00023"/>
    </source>
</evidence>
<dbReference type="Proteomes" id="UP000186817">
    <property type="component" value="Unassembled WGS sequence"/>
</dbReference>
<dbReference type="Pfam" id="PF00023">
    <property type="entry name" value="Ank"/>
    <property type="match status" value="1"/>
</dbReference>
<feature type="repeat" description="ANK" evidence="3">
    <location>
        <begin position="290"/>
        <end position="322"/>
    </location>
</feature>
<feature type="repeat" description="ANK" evidence="3">
    <location>
        <begin position="323"/>
        <end position="355"/>
    </location>
</feature>
<evidence type="ECO:0000256" key="2">
    <source>
        <dbReference type="ARBA" id="ARBA00023043"/>
    </source>
</evidence>
<comment type="caution">
    <text evidence="5">The sequence shown here is derived from an EMBL/GenBank/DDBJ whole genome shotgun (WGS) entry which is preliminary data.</text>
</comment>
<gene>
    <name evidence="5" type="primary">ANK1</name>
    <name evidence="5" type="ORF">AK812_SmicGene40079</name>
</gene>
<dbReference type="PRINTS" id="PR01415">
    <property type="entry name" value="ANKYRIN"/>
</dbReference>
<feature type="repeat" description="ANK" evidence="3">
    <location>
        <begin position="453"/>
        <end position="474"/>
    </location>
</feature>
<protein>
    <submittedName>
        <fullName evidence="5">Ankyrin-1</fullName>
    </submittedName>
</protein>
<dbReference type="SUPFAM" id="SSF48403">
    <property type="entry name" value="Ankyrin repeat"/>
    <property type="match status" value="1"/>
</dbReference>
<dbReference type="PROSITE" id="PS50297">
    <property type="entry name" value="ANK_REP_REGION"/>
    <property type="match status" value="5"/>
</dbReference>
<feature type="compositionally biased region" description="Low complexity" evidence="4">
    <location>
        <begin position="497"/>
        <end position="508"/>
    </location>
</feature>
<name>A0A1Q9C9I7_SYMMI</name>
<dbReference type="PANTHER" id="PTHR24198:SF165">
    <property type="entry name" value="ANKYRIN REPEAT-CONTAINING PROTEIN-RELATED"/>
    <property type="match status" value="1"/>
</dbReference>